<sequence>PQGVAGPPAVAARDGGAGAADRSAAERGGADRDGVAAEQGYVIFDEDRAQPLDEALRPFHQHRADQHTERLGALGGQGPQGHRDQLPGDIERIGAGTIMHALGDRVMGQDHPLAADREHRGVVEQPLRSGMERQ</sequence>
<feature type="compositionally biased region" description="Basic and acidic residues" evidence="1">
    <location>
        <begin position="113"/>
        <end position="122"/>
    </location>
</feature>
<accession>A0AA40ML92</accession>
<gene>
    <name evidence="2" type="ORF">QU38_00680</name>
</gene>
<feature type="compositionally biased region" description="Basic and acidic residues" evidence="1">
    <location>
        <begin position="81"/>
        <end position="92"/>
    </location>
</feature>
<organism evidence="2 3">
    <name type="scientific">Staphylococcus aureus</name>
    <dbReference type="NCBI Taxonomy" id="1280"/>
    <lineage>
        <taxon>Bacteria</taxon>
        <taxon>Bacillati</taxon>
        <taxon>Bacillota</taxon>
        <taxon>Bacilli</taxon>
        <taxon>Bacillales</taxon>
        <taxon>Staphylococcaceae</taxon>
        <taxon>Staphylococcus</taxon>
    </lineage>
</organism>
<protein>
    <submittedName>
        <fullName evidence="2">Uncharacterized protein</fullName>
    </submittedName>
</protein>
<reference evidence="2 3" key="1">
    <citation type="submission" date="2015-01" db="EMBL/GenBank/DDBJ databases">
        <title>Characterization of Swiss Staphylococcus aureus strains involved in food poisoning.</title>
        <authorList>
            <person name="Crovadore J."/>
            <person name="Chablais R."/>
            <person name="Tonacini J."/>
            <person name="Schnyder B."/>
            <person name="Lefort F."/>
        </authorList>
    </citation>
    <scope>NUCLEOTIDE SEQUENCE [LARGE SCALE GENOMIC DNA]</scope>
    <source>
        <strain evidence="2 3">SA-120</strain>
    </source>
</reference>
<feature type="region of interest" description="Disordered" evidence="1">
    <location>
        <begin position="1"/>
        <end position="34"/>
    </location>
</feature>
<feature type="region of interest" description="Disordered" evidence="1">
    <location>
        <begin position="61"/>
        <end position="134"/>
    </location>
</feature>
<evidence type="ECO:0000313" key="2">
    <source>
        <dbReference type="EMBL" id="KIU01624.1"/>
    </source>
</evidence>
<proteinExistence type="predicted"/>
<comment type="caution">
    <text evidence="2">The sequence shown here is derived from an EMBL/GenBank/DDBJ whole genome shotgun (WGS) entry which is preliminary data.</text>
</comment>
<dbReference type="AlphaFoldDB" id="A0AA40ML92"/>
<dbReference type="Proteomes" id="UP000032274">
    <property type="component" value="Unassembled WGS sequence"/>
</dbReference>
<feature type="compositionally biased region" description="Basic and acidic residues" evidence="1">
    <location>
        <begin position="23"/>
        <end position="34"/>
    </location>
</feature>
<name>A0AA40ML92_STAAU</name>
<evidence type="ECO:0000313" key="3">
    <source>
        <dbReference type="Proteomes" id="UP000032274"/>
    </source>
</evidence>
<evidence type="ECO:0000256" key="1">
    <source>
        <dbReference type="SAM" id="MobiDB-lite"/>
    </source>
</evidence>
<dbReference type="EMBL" id="JXIG01000152">
    <property type="protein sequence ID" value="KIU01624.1"/>
    <property type="molecule type" value="Genomic_DNA"/>
</dbReference>
<feature type="non-terminal residue" evidence="2">
    <location>
        <position position="134"/>
    </location>
</feature>
<feature type="compositionally biased region" description="Low complexity" evidence="1">
    <location>
        <begin position="1"/>
        <end position="22"/>
    </location>
</feature>
<feature type="non-terminal residue" evidence="2">
    <location>
        <position position="1"/>
    </location>
</feature>
<feature type="compositionally biased region" description="Basic and acidic residues" evidence="1">
    <location>
        <begin position="61"/>
        <end position="70"/>
    </location>
</feature>